<reference evidence="2 3" key="1">
    <citation type="submission" date="2016-07" db="EMBL/GenBank/DDBJ databases">
        <title>Multiple horizontal gene transfer events from other fungi enriched the ability of initially mycotrophic Trichoderma (Ascomycota) to feed on dead plant biomass.</title>
        <authorList>
            <consortium name="DOE Joint Genome Institute"/>
            <person name="Aerts A."/>
            <person name="Atanasova L."/>
            <person name="Chenthamara K."/>
            <person name="Zhang J."/>
            <person name="Grujic M."/>
            <person name="Henrissat B."/>
            <person name="Kuo A."/>
            <person name="Salamov A."/>
            <person name="Lipzen A."/>
            <person name="Labutti K."/>
            <person name="Barry K."/>
            <person name="Miao Y."/>
            <person name="Rahimi M.J."/>
            <person name="Shen Q."/>
            <person name="Grigoriev I.V."/>
            <person name="Kubicek C.P."/>
            <person name="Druzhinina I.S."/>
        </authorList>
    </citation>
    <scope>NUCLEOTIDE SEQUENCE [LARGE SCALE GENOMIC DNA]</scope>
    <source>
        <strain evidence="2 3">ATCC 18648</strain>
    </source>
</reference>
<evidence type="ECO:0000256" key="1">
    <source>
        <dbReference type="SAM" id="MobiDB-lite"/>
    </source>
</evidence>
<feature type="region of interest" description="Disordered" evidence="1">
    <location>
        <begin position="1"/>
        <end position="27"/>
    </location>
</feature>
<dbReference type="Proteomes" id="UP000240760">
    <property type="component" value="Unassembled WGS sequence"/>
</dbReference>
<keyword evidence="3" id="KW-1185">Reference proteome</keyword>
<proteinExistence type="predicted"/>
<protein>
    <submittedName>
        <fullName evidence="2">Uncharacterized protein</fullName>
    </submittedName>
</protein>
<feature type="compositionally biased region" description="Polar residues" evidence="1">
    <location>
        <begin position="84"/>
        <end position="98"/>
    </location>
</feature>
<feature type="region of interest" description="Disordered" evidence="1">
    <location>
        <begin position="70"/>
        <end position="183"/>
    </location>
</feature>
<gene>
    <name evidence="2" type="ORF">M440DRAFT_241906</name>
</gene>
<name>A0A2T4CDJ2_TRILO</name>
<feature type="region of interest" description="Disordered" evidence="1">
    <location>
        <begin position="212"/>
        <end position="235"/>
    </location>
</feature>
<dbReference type="AlphaFoldDB" id="A0A2T4CDJ2"/>
<evidence type="ECO:0000313" key="3">
    <source>
        <dbReference type="Proteomes" id="UP000240760"/>
    </source>
</evidence>
<organism evidence="2 3">
    <name type="scientific">Trichoderma longibrachiatum ATCC 18648</name>
    <dbReference type="NCBI Taxonomy" id="983965"/>
    <lineage>
        <taxon>Eukaryota</taxon>
        <taxon>Fungi</taxon>
        <taxon>Dikarya</taxon>
        <taxon>Ascomycota</taxon>
        <taxon>Pezizomycotina</taxon>
        <taxon>Sordariomycetes</taxon>
        <taxon>Hypocreomycetidae</taxon>
        <taxon>Hypocreales</taxon>
        <taxon>Hypocreaceae</taxon>
        <taxon>Trichoderma</taxon>
    </lineage>
</organism>
<sequence length="235" mass="26033">MQRWHGPSATALLTPFLPSHPRSTHPVAGFRTARRNASDVAVTGPHFTHIALLHAPRGPRSLLEKRRRLGDSTNRAAHRHRHLPSSSTHASGRTNSSWKPPPVDADATRRTKLLLRAKHPDRASQFRKSWSARTTLLGGARRPRSLKKEPSTGEPSLVKRRPVAPRSALKPFPPEATRTTKDSSAIGVMDRSLTLHHVPFRAGILFACQGSPRQTRQRHAGEPSYFFSAEAPRGD</sequence>
<evidence type="ECO:0000313" key="2">
    <source>
        <dbReference type="EMBL" id="PTB79598.1"/>
    </source>
</evidence>
<dbReference type="EMBL" id="KZ679128">
    <property type="protein sequence ID" value="PTB79598.1"/>
    <property type="molecule type" value="Genomic_DNA"/>
</dbReference>
<accession>A0A2T4CDJ2</accession>